<name>A0A432MC80_9BACT</name>
<proteinExistence type="predicted"/>
<gene>
    <name evidence="1" type="ORF">TsocGM_24775</name>
</gene>
<dbReference type="Proteomes" id="UP000280296">
    <property type="component" value="Unassembled WGS sequence"/>
</dbReference>
<dbReference type="AlphaFoldDB" id="A0A432MC80"/>
<sequence>MLAIHHENEAPADGLACILDYLWHEELEGYKTTSNRHHVFEHLASVANWLNGGAGWTPLEYAFAGDHGLGQGWRAPATCTLPWWRPGPGPGRLADLRYSPLADYTLDVGKAAEAAGLDCPVSVTTDVWLRLVADDWAFDCCGREENLARLLGHVAGAYRGTGEDVSARFSWESGREGLTAIRALFVPGDESPTRLTVMMSGEEGV</sequence>
<accession>A0A432MC80</accession>
<protein>
    <submittedName>
        <fullName evidence="1">Uncharacterized protein</fullName>
    </submittedName>
</protein>
<organism evidence="1 2">
    <name type="scientific">Tautonia sociabilis</name>
    <dbReference type="NCBI Taxonomy" id="2080755"/>
    <lineage>
        <taxon>Bacteria</taxon>
        <taxon>Pseudomonadati</taxon>
        <taxon>Planctomycetota</taxon>
        <taxon>Planctomycetia</taxon>
        <taxon>Isosphaerales</taxon>
        <taxon>Isosphaeraceae</taxon>
        <taxon>Tautonia</taxon>
    </lineage>
</organism>
<dbReference type="EMBL" id="RYZH01000087">
    <property type="protein sequence ID" value="RUL81697.1"/>
    <property type="molecule type" value="Genomic_DNA"/>
</dbReference>
<reference evidence="1 2" key="1">
    <citation type="submission" date="2018-12" db="EMBL/GenBank/DDBJ databases">
        <authorList>
            <person name="Toschakov S.V."/>
        </authorList>
    </citation>
    <scope>NUCLEOTIDE SEQUENCE [LARGE SCALE GENOMIC DNA]</scope>
    <source>
        <strain evidence="1 2">GM2012</strain>
    </source>
</reference>
<evidence type="ECO:0000313" key="2">
    <source>
        <dbReference type="Proteomes" id="UP000280296"/>
    </source>
</evidence>
<reference evidence="1 2" key="2">
    <citation type="submission" date="2019-01" db="EMBL/GenBank/DDBJ databases">
        <title>Tautonia sociabilis, a novel thermotolerant planctomycete of Isosphaeraceae family, isolated from a 4000 m deep subterranean habitat.</title>
        <authorList>
            <person name="Kovaleva O.L."/>
            <person name="Elcheninov A.G."/>
            <person name="Van Heerden E."/>
            <person name="Toshchakov S.V."/>
            <person name="Novikov A."/>
            <person name="Bonch-Osmolovskaya E.A."/>
            <person name="Kublanov I.V."/>
        </authorList>
    </citation>
    <scope>NUCLEOTIDE SEQUENCE [LARGE SCALE GENOMIC DNA]</scope>
    <source>
        <strain evidence="1 2">GM2012</strain>
    </source>
</reference>
<keyword evidence="2" id="KW-1185">Reference proteome</keyword>
<comment type="caution">
    <text evidence="1">The sequence shown here is derived from an EMBL/GenBank/DDBJ whole genome shotgun (WGS) entry which is preliminary data.</text>
</comment>
<dbReference type="RefSeq" id="WP_126728146.1">
    <property type="nucleotide sequence ID" value="NZ_RYZH01000087.1"/>
</dbReference>
<evidence type="ECO:0000313" key="1">
    <source>
        <dbReference type="EMBL" id="RUL81697.1"/>
    </source>
</evidence>